<dbReference type="InterPro" id="IPR015925">
    <property type="entry name" value="Ryanodine_IP3_receptor"/>
</dbReference>
<dbReference type="InterPro" id="IPR001870">
    <property type="entry name" value="B30.2/SPRY"/>
</dbReference>
<dbReference type="GO" id="GO:0033017">
    <property type="term" value="C:sarcoplasmic reticulum membrane"/>
    <property type="evidence" value="ECO:0007669"/>
    <property type="project" value="UniProtKB-SubCell"/>
</dbReference>
<dbReference type="Pfam" id="PF08709">
    <property type="entry name" value="Ins145_P3_rec"/>
    <property type="match status" value="1"/>
</dbReference>
<dbReference type="FunFam" id="1.10.490.160:FF:000003">
    <property type="entry name" value="Ryanodine receptor, isoform E"/>
    <property type="match status" value="1"/>
</dbReference>
<comment type="caution">
    <text evidence="10">The sequence shown here is derived from an EMBL/GenBank/DDBJ whole genome shotgun (WGS) entry which is preliminary data.</text>
</comment>
<dbReference type="EMBL" id="JAODUP010000286">
    <property type="protein sequence ID" value="KAK2153791.1"/>
    <property type="molecule type" value="Genomic_DNA"/>
</dbReference>
<keyword evidence="4" id="KW-0677">Repeat</keyword>
<dbReference type="Pfam" id="PF21119">
    <property type="entry name" value="RYDR_Jsol"/>
    <property type="match status" value="1"/>
</dbReference>
<dbReference type="InterPro" id="IPR013320">
    <property type="entry name" value="ConA-like_dom_sf"/>
</dbReference>
<protein>
    <recommendedName>
        <fullName evidence="12">Ryanodine receptor</fullName>
    </recommendedName>
</protein>
<evidence type="ECO:0000256" key="1">
    <source>
        <dbReference type="ARBA" id="ARBA00004326"/>
    </source>
</evidence>
<dbReference type="InterPro" id="IPR048581">
    <property type="entry name" value="RYDR_Jsol"/>
</dbReference>
<dbReference type="Pfam" id="PF00622">
    <property type="entry name" value="SPRY"/>
    <property type="match status" value="3"/>
</dbReference>
<feature type="domain" description="MIR" evidence="9">
    <location>
        <begin position="147"/>
        <end position="202"/>
    </location>
</feature>
<sequence length="3804" mass="429824">MLRQDQGTTSSTLSGYQRSPNRICPVQSDSSCPSPSITIIVSLVGHPVLIFLMSVLDDGLFWMMEDSICLSCVTASTKDGAGNGERVCLAAEGFGNRMCFLQSMANKELPFNISVCVFVLEQALSVRALQEMVSAKSSDAAGQSAGHRTLLYGHAVQLRHAHSCMYLSCLSTQSSTTDKLAFDVGLTEQPEGESCWWTIHPASKQRSEGEKVRVGDDLILVSVASERYLHIGAGGMVIASFQQTLWTVQPVSSGAIRQKSLGYVFGGDVLRLFHGDECLTIPPRDTDSSHSAVMYETGAVASHARSLWKLEHVRTKWSEGFMCWGQPCRLRHVTSGRYLGIQGDNNVVTLHRSVATEETSAFLLRQSKDDRKFQDSREDEGMGTADVKYGDSLVYVQHMKTGLWLSYQIFETKKRGVGRVEEKKAVVMVEGHMDDGLTVSRAQEEEDKSARVIRKCTSLISRFVKALESLKTEGRTSPLWEGISLAEVIKMLEDLIDYFAPPAKDLEFEERQLRLKALRNRQDLFQEEGMIALILETIDKCSQWKSMRHLAHLIGEDSAARWNDMINYLYLLLAAMMQGNRANCSRFASSRRLDWLVSKLENQDSSTGNGLLITCSFVAALIQGNHSNCTQFASSQRIDWLVRRLLESQQSSRGVLDVLHCVLIDSPEALNVIKEQHIRTIISLIDKHGRDPKVLNVLCSLCVGNGVAVRSNQNLICENLLPGRDLLLQSRVVDYVYSMHPNVYVGHCEGSAMYQQWYYEVVIDHVEMVSHLPPHIRIGWANTEGYIPYPGGGSHWGCNGVGDDLYSFSFDGVNLWTAGKPKRVRAVQQYFQKGDIIGVCLDLSVPQISFTVNGIRIKGFFRDFNLEGMYFPVISVSAKASIRFILGGEHGKLKHGPPQGHSPVCECLLPKERLKIAPCFQFGDVPRGIVCGPDEVRDLTPFVPHPVETSVVTLPGYVENIRDKLAENLHESWAMKKIDSGWTYGEQRNDGTRQHPCLTNYDKLPQSEKTYNQTLAYETLRTMLALGCHMTYDPNYVSNNRLRNMKLPNNFQQSNGYKPTPLDLSNIHLNDRLSELVDLLAENTHNVWSKERIKNGWTYGHNENLLHRRSPHLVPYTNVDETIKKANRSTASETVKTLMAYGYTIDPPINEGPETVTKDVGEKKTPTRLYRAEKTYAVDSGKWYYEFEAVTTGNMRVGFTKPNSLDPGEELGSSPSGYVFDGMLARKWHQGSESYGKVWQKGDVIGCMIDIQDKTISFSLNGELMMDRLGQEIAFKGIDVSEPFVPAFSMGAGQQAKVNFGQDVHSLKFFTTCGLQEGYEPFCVNMMRQMSLWYGKDNAIFGSLDKEHPRIEVVKVPGGSMSAPCIKVNSKTYGTLERVYLEFLRLSLPVRFQDQFVPAREKQITIEKRLNVDRMKRSKESEEDFLHVNDFGDFMLPIPIKSHEKRGLFKRKSHKLARSMDDSSVETLDKPDVQALRRHESETNLLIVPDKEKSSKQSIIEKFADVSKAISDKNSQKKGRSPFSLFKKSKSRDPSPQGAHATGSGPSTEIASTLPASLPAKVQMSSSEYSEDEDSDSLALGPAISISHSPGGTGTGLHHGMKKSGSMASYGSEMESEPEAQDIEANLDIIDEYYYGVRIFPGQDPGQIFVGWVTPQYHNHCNQFDMKKVRNVVVCSLDVDYQIRSSVSRKDCYMVSAGDLQNRYSHQEDASGKRMTPGLLIGCHCDTSTGVLSFTVNGQEVANKFQVEPGAMLFPAVFFEPTNKEVLQVELGRTKNSLPISAALFRGGKHVQPQCPPRLDLQLLSPHTWSRVPMMSHKVHTLKLSDIRGWSMLCEDPVHMMALHIPEEDCCFDVMELIEHSDLLDFHSHTLELYCAVCSHGNHRVAHELTKHVDEMQMMFTILSEYMPGPLRMGLHNLLIAIHLEAHAKTRMMTQHEFIVALHYMLKELKLFRNDQNESIHQKIKTTIPSLDRTVSIRPKPVEDERPKTTTDIATTSPYFPLKQLKILMMDLMTQAVQKGAGHIRDPIGGSNENFFVPLVRVVDKLLVMGLLVDKDLDHLLCLVDPTCFDPTYNPVTNKKHGLLQLKLSEPVKLEVCTLLHHLCDIQLRHRVECIVAFSDTFVNICQADQLRRYTEIKQTDMPLAIAAKKTREFRCPPQEQDDDDDDDWCFMASFVHMMRCMLSFRKEDLESEDARLGLKMECPVNHHVRKNFFNFHRELLLHCNHPEPEPDEDSEEEKGKEQKQLSWSERLLALVASKEEKAQEEPTDSTPDTLQKLITQTVIRWAKSDFIVNQELIREMFSLLHRQYDALGELRRALDRAYVISAQSAEDIKELQYNLGIVRSLLSVQVGTDEEEVLKDSIWKLADNRIFFQHPDLMRSLGIHETVMQLMINTLNKAQQQSAAISNDSTNTQRRPSVISNGVIEITAEPINKDTTADMVVACCRFLCYFCRTGRNNQRAMFEHLSYLLDNSCMLLSRPSLRGSCPLDVAYSSLMDNNELALALRESDLDKVAVYLSRCGQQSNQELIMKGYPDIGWDPVEGERFLDFFRFCVWVNGESVEENANLVVRLLIRRPECLGPALRGEGGGLHMAMKDGITMSLQVAAARDPETMKFLYLVTEQEDDDRIDYLVDSKYDMRNLPPEDDEDYIDMGAARLAFYSSLVDLLGHCAPDAETIKAGRSDSVRARAILRSLVSIEDLEGVLGLRFILPVGKPETVVKEDGETETVMSATLPPGLLPIHKDAVVQFMERVYGIENQMTFFRLLEEGFLPDMRAVTMLDEYSAGESDMALALNRYLCISVLPLLTSHCRFFNNADHASHLLDQILHTTYQMSKCKSLTKNQRENVSDFLVAFTSELRPPMMTSLLRKLVVDVPALTENTIVSLRVLTNHYERCGRYYGSGGWGSHGSATEEERRLTMMLFSGIFDSLAKRAYDPELFSKALPCLSAIGCALSPDYSLSHQDENLYNQYVKEANTKYEPQPVDTMKQRLTEQLNRLCIEFAEHFHDSWAMNKIETGWTFGHHYDEFSKKHPMLRSFQLLNDRDKRYYLAPIEESLKAMLAWGWSIDLDTTRVVSKNQIKRKMSKLSLGDFSPRPVDLRNVTLTRGMLEMAEKVAENCHETWAKKKMADLIAIGGGIHPHLVRYSDLTDIERKKGRDKAQELLRFIQMSGYRIIGRHEHAGQRQREVMGGSSTEKRFAFSLLEKLLEYVDKAALNLKNTKPASRFSRRHSFCMATEDVKFFGKVVLPLVEKYFRAHKDYFISNPNLPQASGSASIKEKEMTASLFSKLALLLRQKITAFGHDVQISVRCLQTLVQAIDARAIKKSSPEIIRSSMLPFFTFAADDLTQTVANLRIGRFSHVKGTITRGATSLNYVHMVLLPVLTSLFDHIGRNGFGADLLVDEEQLCCYRILIALYALGTSSATFVQRHRPALGECVASFASTFPVAFLEPQLNKYNKFSILFGIEDDRIAAHSLEAKEVMDEVAENLPPLEKIVAEIEELADSGGKYNEAPHVIEVTLPMLCSYLPFWWSHGPDNLEPTQAGHHVTTVTADLMNNVLGNVLKLIANNIGTPDAPWMNRIATRTQPIIINATQEMLKDKFLPVAQKLKENARQMEKEEAEFYGEMRRLARRDNTSVEGQVQEVSNHIYLFFKFNYHILVRDMYAFYPLLIKYVDIHRSHWLKNPSFDAEELYLCVAELFNLWSKSHLFKKEEQNFVVANEIDNMALIMPSQDSKQALPTSPTETRSEPVGKKSKRRTIKKMEVTASLNVACLKRLLPIGLNMFGGREQELIQQAKQKFIEACSVVV</sequence>
<keyword evidence="11" id="KW-1185">Reference proteome</keyword>
<keyword evidence="3" id="KW-0407">Ion channel</keyword>
<keyword evidence="5" id="KW-0106">Calcium</keyword>
<dbReference type="CDD" id="cd23278">
    <property type="entry name" value="beta-trefoil_MIR_RyR"/>
    <property type="match status" value="1"/>
</dbReference>
<dbReference type="InterPro" id="IPR035764">
    <property type="entry name" value="SPRY2_RyR"/>
</dbReference>
<feature type="compositionally biased region" description="Polar residues" evidence="7">
    <location>
        <begin position="1544"/>
        <end position="1555"/>
    </location>
</feature>
<keyword evidence="6" id="KW-0703">Sarcoplasmic reticulum</keyword>
<dbReference type="GO" id="GO:0005790">
    <property type="term" value="C:smooth endoplasmic reticulum"/>
    <property type="evidence" value="ECO:0007669"/>
    <property type="project" value="TreeGrafter"/>
</dbReference>
<evidence type="ECO:0000259" key="9">
    <source>
        <dbReference type="PROSITE" id="PS50919"/>
    </source>
</evidence>
<dbReference type="GO" id="GO:0005219">
    <property type="term" value="F:ryanodine-sensitive calcium-release channel activity"/>
    <property type="evidence" value="ECO:0007669"/>
    <property type="project" value="InterPro"/>
</dbReference>
<dbReference type="PANTHER" id="PTHR46399:SF8">
    <property type="entry name" value="B30.2_SPRY DOMAIN-CONTAINING PROTEIN"/>
    <property type="match status" value="1"/>
</dbReference>
<dbReference type="Gene3D" id="6.20.350.10">
    <property type="match status" value="1"/>
</dbReference>
<feature type="compositionally biased region" description="Polar residues" evidence="7">
    <location>
        <begin position="3730"/>
        <end position="3741"/>
    </location>
</feature>
<dbReference type="SMART" id="SM00472">
    <property type="entry name" value="MIR"/>
    <property type="match status" value="4"/>
</dbReference>
<proteinExistence type="predicted"/>
<dbReference type="Pfam" id="PF01365">
    <property type="entry name" value="RYDR_ITPR"/>
    <property type="match status" value="2"/>
</dbReference>
<dbReference type="InterPro" id="IPR003032">
    <property type="entry name" value="Ryanodine_rcpt"/>
</dbReference>
<feature type="domain" description="B30.2/SPRY" evidence="8">
    <location>
        <begin position="668"/>
        <end position="891"/>
    </location>
</feature>
<reference evidence="10" key="1">
    <citation type="journal article" date="2023" name="Mol. Biol. Evol.">
        <title>Third-Generation Sequencing Reveals the Adaptive Role of the Epigenome in Three Deep-Sea Polychaetes.</title>
        <authorList>
            <person name="Perez M."/>
            <person name="Aroh O."/>
            <person name="Sun Y."/>
            <person name="Lan Y."/>
            <person name="Juniper S.K."/>
            <person name="Young C.R."/>
            <person name="Angers B."/>
            <person name="Qian P.Y."/>
        </authorList>
    </citation>
    <scope>NUCLEOTIDE SEQUENCE</scope>
    <source>
        <strain evidence="10">P08H-3</strain>
    </source>
</reference>
<dbReference type="CDD" id="cd12878">
    <property type="entry name" value="SPRY2_RyR"/>
    <property type="match status" value="1"/>
</dbReference>
<evidence type="ECO:0000313" key="10">
    <source>
        <dbReference type="EMBL" id="KAK2153791.1"/>
    </source>
</evidence>
<dbReference type="Gene3D" id="2.80.10.50">
    <property type="match status" value="2"/>
</dbReference>
<evidence type="ECO:0000256" key="4">
    <source>
        <dbReference type="ARBA" id="ARBA00022737"/>
    </source>
</evidence>
<dbReference type="InterPro" id="IPR036300">
    <property type="entry name" value="MIR_dom_sf"/>
</dbReference>
<organism evidence="10 11">
    <name type="scientific">Paralvinella palmiformis</name>
    <dbReference type="NCBI Taxonomy" id="53620"/>
    <lineage>
        <taxon>Eukaryota</taxon>
        <taxon>Metazoa</taxon>
        <taxon>Spiralia</taxon>
        <taxon>Lophotrochozoa</taxon>
        <taxon>Annelida</taxon>
        <taxon>Polychaeta</taxon>
        <taxon>Sedentaria</taxon>
        <taxon>Canalipalpata</taxon>
        <taxon>Terebellida</taxon>
        <taxon>Terebelliformia</taxon>
        <taxon>Alvinellidae</taxon>
        <taxon>Paralvinella</taxon>
    </lineage>
</organism>
<dbReference type="InterPro" id="IPR003877">
    <property type="entry name" value="SPRY_dom"/>
</dbReference>
<dbReference type="SMART" id="SM00449">
    <property type="entry name" value="SPRY"/>
    <property type="match status" value="3"/>
</dbReference>
<keyword evidence="2" id="KW-0109">Calcium transport</keyword>
<dbReference type="InterPro" id="IPR000699">
    <property type="entry name" value="RIH_dom"/>
</dbReference>
<dbReference type="InterPro" id="IPR035761">
    <property type="entry name" value="SPRY1_RyR"/>
</dbReference>
<accession>A0AAD9N3M2</accession>
<keyword evidence="2" id="KW-0406">Ion transport</keyword>
<evidence type="ECO:0000259" key="8">
    <source>
        <dbReference type="PROSITE" id="PS50188"/>
    </source>
</evidence>
<feature type="domain" description="B30.2/SPRY" evidence="8">
    <location>
        <begin position="1552"/>
        <end position="1776"/>
    </location>
</feature>
<dbReference type="Gene3D" id="2.60.120.920">
    <property type="match status" value="3"/>
</dbReference>
<gene>
    <name evidence="10" type="ORF">LSH36_286g03070</name>
</gene>
<evidence type="ECO:0000313" key="11">
    <source>
        <dbReference type="Proteomes" id="UP001208570"/>
    </source>
</evidence>
<feature type="region of interest" description="Disordered" evidence="7">
    <location>
        <begin position="1511"/>
        <end position="1610"/>
    </location>
</feature>
<dbReference type="InterPro" id="IPR035910">
    <property type="entry name" value="RyR/IP3R_RIH_dom_sf"/>
</dbReference>
<dbReference type="GO" id="GO:0034704">
    <property type="term" value="C:calcium channel complex"/>
    <property type="evidence" value="ECO:0007669"/>
    <property type="project" value="TreeGrafter"/>
</dbReference>
<dbReference type="GO" id="GO:0006941">
    <property type="term" value="P:striated muscle contraction"/>
    <property type="evidence" value="ECO:0007669"/>
    <property type="project" value="TreeGrafter"/>
</dbReference>
<dbReference type="CDD" id="cd12877">
    <property type="entry name" value="SPRY1_RyR"/>
    <property type="match status" value="1"/>
</dbReference>
<dbReference type="GO" id="GO:0014808">
    <property type="term" value="P:release of sequestered calcium ion into cytosol by sarcoplasmic reticulum"/>
    <property type="evidence" value="ECO:0007669"/>
    <property type="project" value="TreeGrafter"/>
</dbReference>
<dbReference type="CDD" id="cd12879">
    <property type="entry name" value="SPRY3_RyR"/>
    <property type="match status" value="1"/>
</dbReference>
<feature type="region of interest" description="Disordered" evidence="7">
    <location>
        <begin position="3730"/>
        <end position="3754"/>
    </location>
</feature>
<dbReference type="PRINTS" id="PR00795">
    <property type="entry name" value="RYANODINER"/>
</dbReference>
<keyword evidence="2" id="KW-0813">Transport</keyword>
<dbReference type="PROSITE" id="PS50188">
    <property type="entry name" value="B302_SPRY"/>
    <property type="match status" value="3"/>
</dbReference>
<dbReference type="InterPro" id="IPR035762">
    <property type="entry name" value="SPRY3_RyR"/>
</dbReference>
<dbReference type="Gene3D" id="1.10.490.160">
    <property type="match status" value="2"/>
</dbReference>
<evidence type="ECO:0008006" key="12">
    <source>
        <dbReference type="Google" id="ProtNLM"/>
    </source>
</evidence>
<dbReference type="PROSITE" id="PS50919">
    <property type="entry name" value="MIR"/>
    <property type="match status" value="1"/>
</dbReference>
<dbReference type="GO" id="GO:0042383">
    <property type="term" value="C:sarcolemma"/>
    <property type="evidence" value="ECO:0007669"/>
    <property type="project" value="TreeGrafter"/>
</dbReference>
<feature type="domain" description="B30.2/SPRY" evidence="8">
    <location>
        <begin position="1122"/>
        <end position="1305"/>
    </location>
</feature>
<dbReference type="InterPro" id="IPR013333">
    <property type="entry name" value="Ryan_recept"/>
</dbReference>
<dbReference type="PANTHER" id="PTHR46399">
    <property type="entry name" value="B30.2/SPRY DOMAIN-CONTAINING PROTEIN"/>
    <property type="match status" value="1"/>
</dbReference>
<dbReference type="InterPro" id="IPR014821">
    <property type="entry name" value="Ins145_P3_rcpt"/>
</dbReference>
<evidence type="ECO:0000256" key="6">
    <source>
        <dbReference type="ARBA" id="ARBA00022951"/>
    </source>
</evidence>
<dbReference type="InterPro" id="IPR016093">
    <property type="entry name" value="MIR_motif"/>
</dbReference>
<evidence type="ECO:0000256" key="5">
    <source>
        <dbReference type="ARBA" id="ARBA00022837"/>
    </source>
</evidence>
<dbReference type="Pfam" id="PF02815">
    <property type="entry name" value="MIR"/>
    <property type="match status" value="1"/>
</dbReference>
<evidence type="ECO:0000256" key="2">
    <source>
        <dbReference type="ARBA" id="ARBA00022568"/>
    </source>
</evidence>
<dbReference type="Proteomes" id="UP001208570">
    <property type="component" value="Unassembled WGS sequence"/>
</dbReference>
<feature type="region of interest" description="Disordered" evidence="7">
    <location>
        <begin position="2225"/>
        <end position="2245"/>
    </location>
</feature>
<dbReference type="SUPFAM" id="SSF82109">
    <property type="entry name" value="MIR domain"/>
    <property type="match status" value="2"/>
</dbReference>
<comment type="subcellular location">
    <subcellularLocation>
        <location evidence="1">Sarcoplasmic reticulum membrane</location>
        <topology evidence="1">Multi-pass membrane protein</topology>
    </subcellularLocation>
</comment>
<dbReference type="FunFam" id="2.60.120.920:FF:000002">
    <property type="entry name" value="ryanodine receptor isoform X2"/>
    <property type="match status" value="1"/>
</dbReference>
<evidence type="ECO:0000256" key="7">
    <source>
        <dbReference type="SAM" id="MobiDB-lite"/>
    </source>
</evidence>
<name>A0AAD9N3M2_9ANNE</name>
<dbReference type="SUPFAM" id="SSF100909">
    <property type="entry name" value="IP3 receptor type 1 binding core, domain 2"/>
    <property type="match status" value="1"/>
</dbReference>
<evidence type="ECO:0000256" key="3">
    <source>
        <dbReference type="ARBA" id="ARBA00022673"/>
    </source>
</evidence>
<feature type="region of interest" description="Disordered" evidence="7">
    <location>
        <begin position="1"/>
        <end position="20"/>
    </location>
</feature>
<dbReference type="GO" id="GO:0030018">
    <property type="term" value="C:Z disc"/>
    <property type="evidence" value="ECO:0007669"/>
    <property type="project" value="TreeGrafter"/>
</dbReference>
<dbReference type="Pfam" id="PF02026">
    <property type="entry name" value="RyR"/>
    <property type="match status" value="4"/>
</dbReference>
<keyword evidence="3" id="KW-0107">Calcium channel</keyword>
<dbReference type="SUPFAM" id="SSF49899">
    <property type="entry name" value="Concanavalin A-like lectins/glucanases"/>
    <property type="match status" value="3"/>
</dbReference>
<dbReference type="InterPro" id="IPR043136">
    <property type="entry name" value="B30.2/SPRY_sf"/>
</dbReference>
<dbReference type="Gene3D" id="1.25.10.30">
    <property type="entry name" value="IP3 receptor type 1 binding core, RIH domain"/>
    <property type="match status" value="1"/>
</dbReference>